<keyword evidence="1 2" id="KW-0732">Signal</keyword>
<evidence type="ECO:0000313" key="4">
    <source>
        <dbReference type="Proteomes" id="UP000236594"/>
    </source>
</evidence>
<gene>
    <name evidence="3" type="ORF">C1631_022035</name>
</gene>
<dbReference type="NCBIfam" id="TIGR04183">
    <property type="entry name" value="Por_Secre_tail"/>
    <property type="match status" value="1"/>
</dbReference>
<dbReference type="Proteomes" id="UP000236594">
    <property type="component" value="Unassembled WGS sequence"/>
</dbReference>
<reference evidence="3 4" key="1">
    <citation type="submission" date="2018-04" db="EMBL/GenBank/DDBJ databases">
        <title>Draft Genome Sequence of Phosphate-Solubilizing Chryseobacterium sp. ISE14 that is a Biocontrol and Plant Growth-Promoting Rhizobacterium Isolated from Cucumber.</title>
        <authorList>
            <person name="Jeong J.-J."/>
            <person name="Sang M.K."/>
            <person name="Choi I.-G."/>
            <person name="Kim K.D."/>
        </authorList>
    </citation>
    <scope>NUCLEOTIDE SEQUENCE [LARGE SCALE GENOMIC DNA]</scope>
    <source>
        <strain evidence="3 4">ISE14</strain>
    </source>
</reference>
<comment type="caution">
    <text evidence="3">The sequence shown here is derived from an EMBL/GenBank/DDBJ whole genome shotgun (WGS) entry which is preliminary data.</text>
</comment>
<sequence length="460" mass="50611">MTKNLFLVLLLAVQTAFAQITSKDHNFASNGIYPIPTGNNTNSSPRIVQDSDGNIYFTYNRNNSSTGGVEKSFLSKLNVNGILDTSFGTNGELALPYFITDSQMKRQSDGKLLIYTGSVILRILPTGQFDTTFGTNGVSSAIPAMSSDSAGYSGEFILQNGKIIVHGVDTSSSTFQHLICRLNTNGSLDTTFGNNGSLFTQGSWSNATSTFVDNQSNIVCTHLNGIMEKFNPNGQPLTSFGNNGVFQGMSNNYAKAIMDSNNNIVYTNSTGWINRIKPDGTFDSSFNFNPNTSIPFPIWILSIVEKNGYYYIGGAKEVNNDIRFFISRLNQNGIMDSGFNYYVETQPTLNYLSDMIVNDNNIIADGNGYIVKYLQNNSTLSATDIRKGNDNISFENPVQQNLVFKSEEKINKIEIYSPEGKILKTIKDSGLPVSDLPKGIYIAKVSFENGRSTIRKLMKN</sequence>
<dbReference type="Pfam" id="PF17164">
    <property type="entry name" value="DUF5122"/>
    <property type="match status" value="1"/>
</dbReference>
<evidence type="ECO:0000256" key="2">
    <source>
        <dbReference type="SAM" id="SignalP"/>
    </source>
</evidence>
<dbReference type="RefSeq" id="WP_109714236.1">
    <property type="nucleotide sequence ID" value="NZ_PPED02000007.1"/>
</dbReference>
<dbReference type="NCBIfam" id="TIGR02608">
    <property type="entry name" value="delta_60_rpt"/>
    <property type="match status" value="4"/>
</dbReference>
<accession>A0A316WQH4</accession>
<dbReference type="OrthoDB" id="9805017at2"/>
<organism evidence="3 4">
    <name type="scientific">Chryseobacterium phosphatilyticum</name>
    <dbReference type="NCBI Taxonomy" id="475075"/>
    <lineage>
        <taxon>Bacteria</taxon>
        <taxon>Pseudomonadati</taxon>
        <taxon>Bacteroidota</taxon>
        <taxon>Flavobacteriia</taxon>
        <taxon>Flavobacteriales</taxon>
        <taxon>Weeksellaceae</taxon>
        <taxon>Chryseobacterium group</taxon>
        <taxon>Chryseobacterium</taxon>
    </lineage>
</organism>
<dbReference type="InterPro" id="IPR026444">
    <property type="entry name" value="Secre_tail"/>
</dbReference>
<keyword evidence="4" id="KW-1185">Reference proteome</keyword>
<dbReference type="EMBL" id="PPED02000007">
    <property type="protein sequence ID" value="PWN63652.1"/>
    <property type="molecule type" value="Genomic_DNA"/>
</dbReference>
<evidence type="ECO:0000256" key="1">
    <source>
        <dbReference type="ARBA" id="ARBA00022729"/>
    </source>
</evidence>
<name>A0A316WQH4_9FLAO</name>
<dbReference type="Gene3D" id="2.80.10.50">
    <property type="match status" value="2"/>
</dbReference>
<feature type="chain" id="PRO_5016454956" evidence="2">
    <location>
        <begin position="19"/>
        <end position="460"/>
    </location>
</feature>
<protein>
    <submittedName>
        <fullName evidence="3">Uncharacterized protein</fullName>
    </submittedName>
</protein>
<dbReference type="InterPro" id="IPR013431">
    <property type="entry name" value="Delta_60_rpt"/>
</dbReference>
<feature type="signal peptide" evidence="2">
    <location>
        <begin position="1"/>
        <end position="18"/>
    </location>
</feature>
<dbReference type="AlphaFoldDB" id="A0A316WQH4"/>
<proteinExistence type="predicted"/>
<evidence type="ECO:0000313" key="3">
    <source>
        <dbReference type="EMBL" id="PWN63652.1"/>
    </source>
</evidence>